<accession>A0A1F5BK92</accession>
<proteinExistence type="predicted"/>
<evidence type="ECO:0000313" key="1">
    <source>
        <dbReference type="EMBL" id="OGD31029.1"/>
    </source>
</evidence>
<comment type="caution">
    <text evidence="1">The sequence shown here is derived from an EMBL/GenBank/DDBJ whole genome shotgun (WGS) entry which is preliminary data.</text>
</comment>
<dbReference type="AlphaFoldDB" id="A0A1F5BK92"/>
<dbReference type="EMBL" id="MEYN01000007">
    <property type="protein sequence ID" value="OGD31029.1"/>
    <property type="molecule type" value="Genomic_DNA"/>
</dbReference>
<name>A0A1F5BK92_9BACT</name>
<protein>
    <submittedName>
        <fullName evidence="1">Uncharacterized protein</fullName>
    </submittedName>
</protein>
<sequence length="92" mass="10408">MSFSVKSAENEIIREARIYLLPSATEPGKHQPMIAVKNNKTGFSIETTLKPIDASNLEKLVSHLEEKLKSSDVAEQAEKFLRRLTFIMSFVK</sequence>
<reference evidence="1 2" key="1">
    <citation type="journal article" date="2016" name="Nat. Commun.">
        <title>Thousands of microbial genomes shed light on interconnected biogeochemical processes in an aquifer system.</title>
        <authorList>
            <person name="Anantharaman K."/>
            <person name="Brown C.T."/>
            <person name="Hug L.A."/>
            <person name="Sharon I."/>
            <person name="Castelle C.J."/>
            <person name="Probst A.J."/>
            <person name="Thomas B.C."/>
            <person name="Singh A."/>
            <person name="Wilkins M.J."/>
            <person name="Karaoz U."/>
            <person name="Brodie E.L."/>
            <person name="Williams K.H."/>
            <person name="Hubbard S.S."/>
            <person name="Banfield J.F."/>
        </authorList>
    </citation>
    <scope>NUCLEOTIDE SEQUENCE [LARGE SCALE GENOMIC DNA]</scope>
</reference>
<dbReference type="Proteomes" id="UP000179184">
    <property type="component" value="Unassembled WGS sequence"/>
</dbReference>
<gene>
    <name evidence="1" type="ORF">A2W60_01065</name>
</gene>
<evidence type="ECO:0000313" key="2">
    <source>
        <dbReference type="Proteomes" id="UP000179184"/>
    </source>
</evidence>
<organism evidence="1 2">
    <name type="scientific">Candidatus Azambacteria bacterium RIFCSPHIGHO2_02_46_12</name>
    <dbReference type="NCBI Taxonomy" id="1797295"/>
    <lineage>
        <taxon>Bacteria</taxon>
        <taxon>Candidatus Azamiibacteriota</taxon>
    </lineage>
</organism>